<organism evidence="2 3">
    <name type="scientific">Boletus edulis BED1</name>
    <dbReference type="NCBI Taxonomy" id="1328754"/>
    <lineage>
        <taxon>Eukaryota</taxon>
        <taxon>Fungi</taxon>
        <taxon>Dikarya</taxon>
        <taxon>Basidiomycota</taxon>
        <taxon>Agaricomycotina</taxon>
        <taxon>Agaricomycetes</taxon>
        <taxon>Agaricomycetidae</taxon>
        <taxon>Boletales</taxon>
        <taxon>Boletineae</taxon>
        <taxon>Boletaceae</taxon>
        <taxon>Boletoideae</taxon>
        <taxon>Boletus</taxon>
    </lineage>
</organism>
<feature type="transmembrane region" description="Helical" evidence="1">
    <location>
        <begin position="13"/>
        <end position="34"/>
    </location>
</feature>
<protein>
    <submittedName>
        <fullName evidence="2">Uncharacterized protein</fullName>
    </submittedName>
</protein>
<sequence>MAPSEKVTLGISFIGYTGAMFLTGISLGQGYAYIRWFPNERRLQRMAVLGVIILDFLYTAVALEVTWEQLISCRRGISDACAEGNSWESFVSRVFTF</sequence>
<keyword evidence="1" id="KW-1133">Transmembrane helix</keyword>
<evidence type="ECO:0000313" key="3">
    <source>
        <dbReference type="Proteomes" id="UP001194468"/>
    </source>
</evidence>
<proteinExistence type="predicted"/>
<gene>
    <name evidence="2" type="ORF">L210DRAFT_383798</name>
</gene>
<reference evidence="2" key="2">
    <citation type="journal article" date="2020" name="Nat. Commun.">
        <title>Large-scale genome sequencing of mycorrhizal fungi provides insights into the early evolution of symbiotic traits.</title>
        <authorList>
            <person name="Miyauchi S."/>
            <person name="Kiss E."/>
            <person name="Kuo A."/>
            <person name="Drula E."/>
            <person name="Kohler A."/>
            <person name="Sanchez-Garcia M."/>
            <person name="Morin E."/>
            <person name="Andreopoulos B."/>
            <person name="Barry K.W."/>
            <person name="Bonito G."/>
            <person name="Buee M."/>
            <person name="Carver A."/>
            <person name="Chen C."/>
            <person name="Cichocki N."/>
            <person name="Clum A."/>
            <person name="Culley D."/>
            <person name="Crous P.W."/>
            <person name="Fauchery L."/>
            <person name="Girlanda M."/>
            <person name="Hayes R.D."/>
            <person name="Keri Z."/>
            <person name="LaButti K."/>
            <person name="Lipzen A."/>
            <person name="Lombard V."/>
            <person name="Magnuson J."/>
            <person name="Maillard F."/>
            <person name="Murat C."/>
            <person name="Nolan M."/>
            <person name="Ohm R.A."/>
            <person name="Pangilinan J."/>
            <person name="Pereira M.F."/>
            <person name="Perotto S."/>
            <person name="Peter M."/>
            <person name="Pfister S."/>
            <person name="Riley R."/>
            <person name="Sitrit Y."/>
            <person name="Stielow J.B."/>
            <person name="Szollosi G."/>
            <person name="Zifcakova L."/>
            <person name="Stursova M."/>
            <person name="Spatafora J.W."/>
            <person name="Tedersoo L."/>
            <person name="Vaario L.M."/>
            <person name="Yamada A."/>
            <person name="Yan M."/>
            <person name="Wang P."/>
            <person name="Xu J."/>
            <person name="Bruns T."/>
            <person name="Baldrian P."/>
            <person name="Vilgalys R."/>
            <person name="Dunand C."/>
            <person name="Henrissat B."/>
            <person name="Grigoriev I.V."/>
            <person name="Hibbett D."/>
            <person name="Nagy L.G."/>
            <person name="Martin F.M."/>
        </authorList>
    </citation>
    <scope>NUCLEOTIDE SEQUENCE</scope>
    <source>
        <strain evidence="2">BED1</strain>
    </source>
</reference>
<keyword evidence="3" id="KW-1185">Reference proteome</keyword>
<name>A0AAD4GEJ8_BOLED</name>
<feature type="transmembrane region" description="Helical" evidence="1">
    <location>
        <begin position="46"/>
        <end position="67"/>
    </location>
</feature>
<reference evidence="2" key="1">
    <citation type="submission" date="2019-10" db="EMBL/GenBank/DDBJ databases">
        <authorList>
            <consortium name="DOE Joint Genome Institute"/>
            <person name="Kuo A."/>
            <person name="Miyauchi S."/>
            <person name="Kiss E."/>
            <person name="Drula E."/>
            <person name="Kohler A."/>
            <person name="Sanchez-Garcia M."/>
            <person name="Andreopoulos B."/>
            <person name="Barry K.W."/>
            <person name="Bonito G."/>
            <person name="Buee M."/>
            <person name="Carver A."/>
            <person name="Chen C."/>
            <person name="Cichocki N."/>
            <person name="Clum A."/>
            <person name="Culley D."/>
            <person name="Crous P.W."/>
            <person name="Fauchery L."/>
            <person name="Girlanda M."/>
            <person name="Hayes R."/>
            <person name="Keri Z."/>
            <person name="LaButti K."/>
            <person name="Lipzen A."/>
            <person name="Lombard V."/>
            <person name="Magnuson J."/>
            <person name="Maillard F."/>
            <person name="Morin E."/>
            <person name="Murat C."/>
            <person name="Nolan M."/>
            <person name="Ohm R."/>
            <person name="Pangilinan J."/>
            <person name="Pereira M."/>
            <person name="Perotto S."/>
            <person name="Peter M."/>
            <person name="Riley R."/>
            <person name="Sitrit Y."/>
            <person name="Stielow B."/>
            <person name="Szollosi G."/>
            <person name="Zifcakova L."/>
            <person name="Stursova M."/>
            <person name="Spatafora J.W."/>
            <person name="Tedersoo L."/>
            <person name="Vaario L.-M."/>
            <person name="Yamada A."/>
            <person name="Yan M."/>
            <person name="Wang P."/>
            <person name="Xu J."/>
            <person name="Bruns T."/>
            <person name="Baldrian P."/>
            <person name="Vilgalys R."/>
            <person name="Henrissat B."/>
            <person name="Grigoriev I.V."/>
            <person name="Hibbett D."/>
            <person name="Nagy L.G."/>
            <person name="Martin F.M."/>
        </authorList>
    </citation>
    <scope>NUCLEOTIDE SEQUENCE</scope>
    <source>
        <strain evidence="2">BED1</strain>
    </source>
</reference>
<dbReference type="Proteomes" id="UP001194468">
    <property type="component" value="Unassembled WGS sequence"/>
</dbReference>
<keyword evidence="1" id="KW-0812">Transmembrane</keyword>
<accession>A0AAD4GEJ8</accession>
<dbReference type="EMBL" id="WHUW01000014">
    <property type="protein sequence ID" value="KAF8439393.1"/>
    <property type="molecule type" value="Genomic_DNA"/>
</dbReference>
<evidence type="ECO:0000313" key="2">
    <source>
        <dbReference type="EMBL" id="KAF8439393.1"/>
    </source>
</evidence>
<comment type="caution">
    <text evidence="2">The sequence shown here is derived from an EMBL/GenBank/DDBJ whole genome shotgun (WGS) entry which is preliminary data.</text>
</comment>
<keyword evidence="1" id="KW-0472">Membrane</keyword>
<dbReference type="AlphaFoldDB" id="A0AAD4GEJ8"/>
<evidence type="ECO:0000256" key="1">
    <source>
        <dbReference type="SAM" id="Phobius"/>
    </source>
</evidence>